<dbReference type="RefSeq" id="WP_219778305.1">
    <property type="nucleotide sequence ID" value="NZ_JAHXPT010000002.1"/>
</dbReference>
<evidence type="ECO:0008006" key="3">
    <source>
        <dbReference type="Google" id="ProtNLM"/>
    </source>
</evidence>
<reference evidence="1 2" key="1">
    <citation type="submission" date="2021-07" db="EMBL/GenBank/DDBJ databases">
        <title>Clostridium weizhouense sp. nov., an anaerobic bacterium isolated from activated sludge of Petroleum wastewater.</title>
        <authorList>
            <person name="Li Q."/>
        </authorList>
    </citation>
    <scope>NUCLEOTIDE SEQUENCE [LARGE SCALE GENOMIC DNA]</scope>
    <source>
        <strain evidence="1 2">YB-6</strain>
    </source>
</reference>
<sequence>MNKNYYNYNSGMKYGCNDKKKVAEVCESCNNSCPDDSYVVGNSIDFCIDNCDSEIKADITVSYRESVRVWGQIKDCSCKPVPYAYLKLIKITPNGCYEGIAHTISDCLGFYQFDICPCTDGTCFRILVGKASIGGVEKVVAAESNCNPCNPNSGVPQCDCR</sequence>
<proteinExistence type="predicted"/>
<evidence type="ECO:0000313" key="1">
    <source>
        <dbReference type="EMBL" id="MBW6409257.1"/>
    </source>
</evidence>
<name>A0ABS7AKU4_9CLOT</name>
<keyword evidence="2" id="KW-1185">Reference proteome</keyword>
<evidence type="ECO:0000313" key="2">
    <source>
        <dbReference type="Proteomes" id="UP001519921"/>
    </source>
</evidence>
<protein>
    <recommendedName>
        <fullName evidence="3">Carboxypeptidase regulatory-like domain-containing protein</fullName>
    </recommendedName>
</protein>
<gene>
    <name evidence="1" type="ORF">KYD98_04070</name>
</gene>
<accession>A0ABS7AKU4</accession>
<dbReference type="Proteomes" id="UP001519921">
    <property type="component" value="Unassembled WGS sequence"/>
</dbReference>
<organism evidence="1 2">
    <name type="scientific">Clostridium weizhouense</name>
    <dbReference type="NCBI Taxonomy" id="2859781"/>
    <lineage>
        <taxon>Bacteria</taxon>
        <taxon>Bacillati</taxon>
        <taxon>Bacillota</taxon>
        <taxon>Clostridia</taxon>
        <taxon>Eubacteriales</taxon>
        <taxon>Clostridiaceae</taxon>
        <taxon>Clostridium</taxon>
    </lineage>
</organism>
<dbReference type="EMBL" id="JAHXPT010000002">
    <property type="protein sequence ID" value="MBW6409257.1"/>
    <property type="molecule type" value="Genomic_DNA"/>
</dbReference>
<comment type="caution">
    <text evidence="1">The sequence shown here is derived from an EMBL/GenBank/DDBJ whole genome shotgun (WGS) entry which is preliminary data.</text>
</comment>